<keyword evidence="2" id="KW-0723">Serine/threonine-protein kinase</keyword>
<accession>A0ABP6Q9L8</accession>
<dbReference type="SMART" id="SM00220">
    <property type="entry name" value="S_TKc"/>
    <property type="match status" value="1"/>
</dbReference>
<dbReference type="PANTHER" id="PTHR43289:SF6">
    <property type="entry name" value="SERINE_THREONINE-PROTEIN KINASE NEKL-3"/>
    <property type="match status" value="1"/>
</dbReference>
<reference evidence="10" key="1">
    <citation type="journal article" date="2019" name="Int. J. Syst. Evol. Microbiol.">
        <title>The Global Catalogue of Microorganisms (GCM) 10K type strain sequencing project: providing services to taxonomists for standard genome sequencing and annotation.</title>
        <authorList>
            <consortium name="The Broad Institute Genomics Platform"/>
            <consortium name="The Broad Institute Genome Sequencing Center for Infectious Disease"/>
            <person name="Wu L."/>
            <person name="Ma J."/>
        </authorList>
    </citation>
    <scope>NUCLEOTIDE SEQUENCE [LARGE SCALE GENOMIC DNA]</scope>
    <source>
        <strain evidence="10">JCM 9377</strain>
    </source>
</reference>
<dbReference type="SUPFAM" id="SSF56112">
    <property type="entry name" value="Protein kinase-like (PK-like)"/>
    <property type="match status" value="1"/>
</dbReference>
<dbReference type="EMBL" id="BAAAUV010000007">
    <property type="protein sequence ID" value="GAA3212845.1"/>
    <property type="molecule type" value="Genomic_DNA"/>
</dbReference>
<evidence type="ECO:0000313" key="10">
    <source>
        <dbReference type="Proteomes" id="UP001501237"/>
    </source>
</evidence>
<evidence type="ECO:0000256" key="1">
    <source>
        <dbReference type="ARBA" id="ARBA00012513"/>
    </source>
</evidence>
<evidence type="ECO:0000256" key="3">
    <source>
        <dbReference type="ARBA" id="ARBA00022679"/>
    </source>
</evidence>
<evidence type="ECO:0000256" key="4">
    <source>
        <dbReference type="ARBA" id="ARBA00022741"/>
    </source>
</evidence>
<feature type="domain" description="Protein kinase" evidence="8">
    <location>
        <begin position="9"/>
        <end position="270"/>
    </location>
</feature>
<protein>
    <recommendedName>
        <fullName evidence="1">non-specific serine/threonine protein kinase</fullName>
        <ecNumber evidence="1">2.7.11.1</ecNumber>
    </recommendedName>
</protein>
<evidence type="ECO:0000256" key="5">
    <source>
        <dbReference type="ARBA" id="ARBA00022777"/>
    </source>
</evidence>
<dbReference type="PROSITE" id="PS50011">
    <property type="entry name" value="PROTEIN_KINASE_DOM"/>
    <property type="match status" value="1"/>
</dbReference>
<keyword evidence="4" id="KW-0547">Nucleotide-binding</keyword>
<keyword evidence="6" id="KW-0067">ATP-binding</keyword>
<feature type="region of interest" description="Disordered" evidence="7">
    <location>
        <begin position="320"/>
        <end position="389"/>
    </location>
</feature>
<evidence type="ECO:0000313" key="9">
    <source>
        <dbReference type="EMBL" id="GAA3212845.1"/>
    </source>
</evidence>
<organism evidence="9 10">
    <name type="scientific">Actinocorallia longicatena</name>
    <dbReference type="NCBI Taxonomy" id="111803"/>
    <lineage>
        <taxon>Bacteria</taxon>
        <taxon>Bacillati</taxon>
        <taxon>Actinomycetota</taxon>
        <taxon>Actinomycetes</taxon>
        <taxon>Streptosporangiales</taxon>
        <taxon>Thermomonosporaceae</taxon>
        <taxon>Actinocorallia</taxon>
    </lineage>
</organism>
<name>A0ABP6Q9L8_9ACTN</name>
<evidence type="ECO:0000256" key="7">
    <source>
        <dbReference type="SAM" id="MobiDB-lite"/>
    </source>
</evidence>
<keyword evidence="3" id="KW-0808">Transferase</keyword>
<dbReference type="RefSeq" id="WP_344828851.1">
    <property type="nucleotide sequence ID" value="NZ_BAAAUV010000007.1"/>
</dbReference>
<dbReference type="PANTHER" id="PTHR43289">
    <property type="entry name" value="MITOGEN-ACTIVATED PROTEIN KINASE KINASE KINASE 20-RELATED"/>
    <property type="match status" value="1"/>
</dbReference>
<dbReference type="InterPro" id="IPR000719">
    <property type="entry name" value="Prot_kinase_dom"/>
</dbReference>
<evidence type="ECO:0000256" key="6">
    <source>
        <dbReference type="ARBA" id="ARBA00022840"/>
    </source>
</evidence>
<keyword evidence="10" id="KW-1185">Reference proteome</keyword>
<sequence length="389" mass="41378">MTTVLGHRYRLHALLAAGGMGEVWRATDEMLDREVAIKVLRRELVADPGARERFRDEARIAAMLLHPNIARVYDLGEDGDLAYLVMELVTGDPLAEILRRNGTLRPEATLDLVGQAARALEHAHRAGIVHRDVKPGNLLITEDGTLKVTDFGIAQTATSSRLTATGTIMGTVQYVSPEQADGRPAGTASDLYSLGIVAYECLAGAVPFDAETPVAVAVMHLQEPPGPLPEDVPDATRALVEQLLSKDPLERPGSAGNVAERCEDLRQAMISLREATEELPESPVRPLDPERHSRALLTCLTAGVAVLGVLTGAALVHKPTDATLSGDDRRTTTETPVTPGSEPVSTGKPSVVPVKPRRTAPVTIPATPSHPAPDPASTTPRALGSDDKV</sequence>
<comment type="caution">
    <text evidence="9">The sequence shown here is derived from an EMBL/GenBank/DDBJ whole genome shotgun (WGS) entry which is preliminary data.</text>
</comment>
<dbReference type="Gene3D" id="3.30.200.20">
    <property type="entry name" value="Phosphorylase Kinase, domain 1"/>
    <property type="match status" value="1"/>
</dbReference>
<evidence type="ECO:0000256" key="2">
    <source>
        <dbReference type="ARBA" id="ARBA00022527"/>
    </source>
</evidence>
<feature type="compositionally biased region" description="Polar residues" evidence="7">
    <location>
        <begin position="333"/>
        <end position="348"/>
    </location>
</feature>
<dbReference type="Gene3D" id="1.10.510.10">
    <property type="entry name" value="Transferase(Phosphotransferase) domain 1"/>
    <property type="match status" value="1"/>
</dbReference>
<dbReference type="CDD" id="cd14014">
    <property type="entry name" value="STKc_PknB_like"/>
    <property type="match status" value="1"/>
</dbReference>
<evidence type="ECO:0000259" key="8">
    <source>
        <dbReference type="PROSITE" id="PS50011"/>
    </source>
</evidence>
<proteinExistence type="predicted"/>
<dbReference type="EC" id="2.7.11.1" evidence="1"/>
<gene>
    <name evidence="9" type="ORF">GCM10010468_32440</name>
</gene>
<dbReference type="PROSITE" id="PS00108">
    <property type="entry name" value="PROTEIN_KINASE_ST"/>
    <property type="match status" value="1"/>
</dbReference>
<dbReference type="InterPro" id="IPR008271">
    <property type="entry name" value="Ser/Thr_kinase_AS"/>
</dbReference>
<dbReference type="Proteomes" id="UP001501237">
    <property type="component" value="Unassembled WGS sequence"/>
</dbReference>
<dbReference type="InterPro" id="IPR011009">
    <property type="entry name" value="Kinase-like_dom_sf"/>
</dbReference>
<dbReference type="Pfam" id="PF00069">
    <property type="entry name" value="Pkinase"/>
    <property type="match status" value="1"/>
</dbReference>
<keyword evidence="5" id="KW-0418">Kinase</keyword>